<evidence type="ECO:0000313" key="3">
    <source>
        <dbReference type="EMBL" id="MQQ99110.1"/>
    </source>
</evidence>
<reference evidence="3 4" key="1">
    <citation type="submission" date="2019-10" db="EMBL/GenBank/DDBJ databases">
        <title>Glaciimonas soli sp. nov., a psychrophilic bacterium isolated from the forest soil of a high elevation mountain in Taiwan.</title>
        <authorList>
            <person name="Wang L.-T."/>
            <person name="Shieh W.Y."/>
        </authorList>
    </citation>
    <scope>NUCLEOTIDE SEQUENCE [LARGE SCALE GENOMIC DNA]</scope>
    <source>
        <strain evidence="3 4">GS1</strain>
    </source>
</reference>
<dbReference type="AlphaFoldDB" id="A0A843YNZ9"/>
<name>A0A843YNZ9_9BURK</name>
<accession>A0A843YNZ9</accession>
<evidence type="ECO:0008006" key="5">
    <source>
        <dbReference type="Google" id="ProtNLM"/>
    </source>
</evidence>
<dbReference type="RefSeq" id="WP_153232728.1">
    <property type="nucleotide sequence ID" value="NZ_WINI01000001.1"/>
</dbReference>
<evidence type="ECO:0000256" key="1">
    <source>
        <dbReference type="SAM" id="MobiDB-lite"/>
    </source>
</evidence>
<evidence type="ECO:0000313" key="4">
    <source>
        <dbReference type="Proteomes" id="UP000451565"/>
    </source>
</evidence>
<dbReference type="PROSITE" id="PS51257">
    <property type="entry name" value="PROKAR_LIPOPROTEIN"/>
    <property type="match status" value="1"/>
</dbReference>
<proteinExistence type="predicted"/>
<feature type="signal peptide" evidence="2">
    <location>
        <begin position="1"/>
        <end position="17"/>
    </location>
</feature>
<keyword evidence="2" id="KW-0732">Signal</keyword>
<dbReference type="Proteomes" id="UP000451565">
    <property type="component" value="Unassembled WGS sequence"/>
</dbReference>
<feature type="chain" id="PRO_5033004156" description="Lipoprotein" evidence="2">
    <location>
        <begin position="18"/>
        <end position="130"/>
    </location>
</feature>
<gene>
    <name evidence="3" type="ORF">GEV47_00230</name>
</gene>
<sequence length="130" mass="14363">MKKIVTLLSISGVFVLAGCVAVPMDQPGYYQPQAAAAQSLYYDSIPVTPTYVDPVPVASVYVPPATVAMPVISTSIHLGGHYHRLPHHHRPHHKPHRPPHHGHRPPSHRPPHHGHRPPHHGHRPSAKPHK</sequence>
<protein>
    <recommendedName>
        <fullName evidence="5">Lipoprotein</fullName>
    </recommendedName>
</protein>
<organism evidence="3 4">
    <name type="scientific">Glaciimonas soli</name>
    <dbReference type="NCBI Taxonomy" id="2590999"/>
    <lineage>
        <taxon>Bacteria</taxon>
        <taxon>Pseudomonadati</taxon>
        <taxon>Pseudomonadota</taxon>
        <taxon>Betaproteobacteria</taxon>
        <taxon>Burkholderiales</taxon>
        <taxon>Oxalobacteraceae</taxon>
        <taxon>Glaciimonas</taxon>
    </lineage>
</organism>
<keyword evidence="4" id="KW-1185">Reference proteome</keyword>
<dbReference type="EMBL" id="WINI01000001">
    <property type="protein sequence ID" value="MQQ99110.1"/>
    <property type="molecule type" value="Genomic_DNA"/>
</dbReference>
<evidence type="ECO:0000256" key="2">
    <source>
        <dbReference type="SAM" id="SignalP"/>
    </source>
</evidence>
<feature type="region of interest" description="Disordered" evidence="1">
    <location>
        <begin position="81"/>
        <end position="130"/>
    </location>
</feature>
<comment type="caution">
    <text evidence="3">The sequence shown here is derived from an EMBL/GenBank/DDBJ whole genome shotgun (WGS) entry which is preliminary data.</text>
</comment>